<name>A0AB36FNG8_ALTMA</name>
<organism evidence="1 2">
    <name type="scientific">Alteromonas macleodii</name>
    <name type="common">Pseudoalteromonas macleodii</name>
    <dbReference type="NCBI Taxonomy" id="28108"/>
    <lineage>
        <taxon>Bacteria</taxon>
        <taxon>Pseudomonadati</taxon>
        <taxon>Pseudomonadota</taxon>
        <taxon>Gammaproteobacteria</taxon>
        <taxon>Alteromonadales</taxon>
        <taxon>Alteromonadaceae</taxon>
        <taxon>Alteromonas/Salinimonas group</taxon>
        <taxon>Alteromonas</taxon>
    </lineage>
</organism>
<dbReference type="Proteomes" id="UP000095392">
    <property type="component" value="Unassembled WGS sequence"/>
</dbReference>
<comment type="caution">
    <text evidence="1">The sequence shown here is derived from an EMBL/GenBank/DDBJ whole genome shotgun (WGS) entry which is preliminary data.</text>
</comment>
<protein>
    <submittedName>
        <fullName evidence="1">DGQHR domain protein</fullName>
    </submittedName>
</protein>
<dbReference type="InterPro" id="IPR017601">
    <property type="entry name" value="DGQHR-contain_dom"/>
</dbReference>
<dbReference type="NCBIfam" id="TIGR03187">
    <property type="entry name" value="DGQHR"/>
    <property type="match status" value="1"/>
</dbReference>
<dbReference type="EMBL" id="MIPY01000058">
    <property type="protein sequence ID" value="OES24876.1"/>
    <property type="molecule type" value="Genomic_DNA"/>
</dbReference>
<dbReference type="InterPro" id="IPR017642">
    <property type="entry name" value="DNA_S_mod_DndB"/>
</dbReference>
<proteinExistence type="predicted"/>
<reference evidence="1 2" key="1">
    <citation type="submission" date="2016-09" db="EMBL/GenBank/DDBJ databases">
        <title>Draft Genome Sequence of four Alteromonas macleodii strains isolated from copper coupons and grown long-term at elevated copper levels.</title>
        <authorList>
            <person name="Cusick K."/>
            <person name="Dale J."/>
            <person name="Little B."/>
            <person name="Biffinger J."/>
        </authorList>
    </citation>
    <scope>NUCLEOTIDE SEQUENCE [LARGE SCALE GENOMIC DNA]</scope>
    <source>
        <strain evidence="1 2">KCP01</strain>
    </source>
</reference>
<dbReference type="AlphaFoldDB" id="A0AB36FNG8"/>
<dbReference type="Pfam" id="PF14072">
    <property type="entry name" value="DndB"/>
    <property type="match status" value="1"/>
</dbReference>
<sequence>MQIIWGIKIHRQGGIEEALKRRPQLKDNMCTVVLFYDQGLERSQQIFADINTNGVKPSKALSILFDRKNRFNALVIDAIKMANIHDAIDYERAAPAKSSPKVWGVTAVKKAAEVVLGINERSIVEYEENDIDVLTKLFANWLMYIVDHIPGDLAKIVHSQEAELTIAARENCINTHAAFLYVLAHASRIAISDFHEQRLHYLDERGNLALYLARKGIKTIELSSSFPDVPVLDALGEIASLPVSKTDQSWMGRIVNPDGTMNPNVNNVKLGAWFACQHLGLSASDEMTQLNNQVFGELLQ</sequence>
<evidence type="ECO:0000313" key="1">
    <source>
        <dbReference type="EMBL" id="OES24876.1"/>
    </source>
</evidence>
<keyword evidence="2" id="KW-1185">Reference proteome</keyword>
<gene>
    <name evidence="1" type="ORF">BFV95_4635</name>
</gene>
<evidence type="ECO:0000313" key="2">
    <source>
        <dbReference type="Proteomes" id="UP000095392"/>
    </source>
</evidence>
<accession>A0AB36FNG8</accession>
<dbReference type="RefSeq" id="WP_069945379.1">
    <property type="nucleotide sequence ID" value="NZ_MIPW01000063.1"/>
</dbReference>